<keyword evidence="4" id="KW-1185">Reference proteome</keyword>
<evidence type="ECO:0000313" key="4">
    <source>
        <dbReference type="Proteomes" id="UP001348397"/>
    </source>
</evidence>
<accession>A0ABU6HTT1</accession>
<feature type="region of interest" description="Disordered" evidence="1">
    <location>
        <begin position="72"/>
        <end position="91"/>
    </location>
</feature>
<dbReference type="Proteomes" id="UP001348397">
    <property type="component" value="Unassembled WGS sequence"/>
</dbReference>
<feature type="compositionally biased region" description="Pro residues" evidence="1">
    <location>
        <begin position="78"/>
        <end position="91"/>
    </location>
</feature>
<dbReference type="RefSeq" id="WP_326320633.1">
    <property type="nucleotide sequence ID" value="NZ_JAYLAA010000037.1"/>
</dbReference>
<evidence type="ECO:0000313" key="3">
    <source>
        <dbReference type="EMBL" id="MEC3875828.1"/>
    </source>
</evidence>
<dbReference type="EMBL" id="JAYLAA010000037">
    <property type="protein sequence ID" value="MEC3875828.1"/>
    <property type="molecule type" value="Genomic_DNA"/>
</dbReference>
<evidence type="ECO:0000256" key="2">
    <source>
        <dbReference type="SAM" id="SignalP"/>
    </source>
</evidence>
<protein>
    <submittedName>
        <fullName evidence="3">Uncharacterized protein</fullName>
    </submittedName>
</protein>
<sequence>MKNRSKSIFAMSAVLMLSISLFSFSNARETSSAAKDVEVIENTEFTALTSENAVEGSFILAWSSDHSGILAWDNGPSTPAPTKPTKPAPTK</sequence>
<feature type="signal peptide" evidence="2">
    <location>
        <begin position="1"/>
        <end position="27"/>
    </location>
</feature>
<name>A0ABU6HTT1_9FLAO</name>
<reference evidence="3 4" key="1">
    <citation type="submission" date="2024-01" db="EMBL/GenBank/DDBJ databases">
        <title>Chryseobacterium sp. T9W2-O.</title>
        <authorList>
            <person name="Maltman C."/>
        </authorList>
    </citation>
    <scope>NUCLEOTIDE SEQUENCE [LARGE SCALE GENOMIC DNA]</scope>
    <source>
        <strain evidence="3 4">T9W2-O</strain>
    </source>
</reference>
<gene>
    <name evidence="3" type="ORF">SOP96_08915</name>
</gene>
<feature type="chain" id="PRO_5046197537" evidence="2">
    <location>
        <begin position="28"/>
        <end position="91"/>
    </location>
</feature>
<comment type="caution">
    <text evidence="3">The sequence shown here is derived from an EMBL/GenBank/DDBJ whole genome shotgun (WGS) entry which is preliminary data.</text>
</comment>
<organism evidence="3 4">
    <name type="scientific">Chryseobacterium salviniae</name>
    <dbReference type="NCBI Taxonomy" id="3101750"/>
    <lineage>
        <taxon>Bacteria</taxon>
        <taxon>Pseudomonadati</taxon>
        <taxon>Bacteroidota</taxon>
        <taxon>Flavobacteriia</taxon>
        <taxon>Flavobacteriales</taxon>
        <taxon>Weeksellaceae</taxon>
        <taxon>Chryseobacterium group</taxon>
        <taxon>Chryseobacterium</taxon>
    </lineage>
</organism>
<proteinExistence type="predicted"/>
<evidence type="ECO:0000256" key="1">
    <source>
        <dbReference type="SAM" id="MobiDB-lite"/>
    </source>
</evidence>
<keyword evidence="2" id="KW-0732">Signal</keyword>